<dbReference type="InterPro" id="IPR029058">
    <property type="entry name" value="AB_hydrolase_fold"/>
</dbReference>
<name>A0A5C8LN36_9GAMM</name>
<organism evidence="2 3">
    <name type="scientific">Rheinheimera tangshanensis</name>
    <dbReference type="NCBI Taxonomy" id="400153"/>
    <lineage>
        <taxon>Bacteria</taxon>
        <taxon>Pseudomonadati</taxon>
        <taxon>Pseudomonadota</taxon>
        <taxon>Gammaproteobacteria</taxon>
        <taxon>Chromatiales</taxon>
        <taxon>Chromatiaceae</taxon>
        <taxon>Rheinheimera</taxon>
    </lineage>
</organism>
<dbReference type="Gene3D" id="2.180.10.10">
    <property type="entry name" value="RHS repeat-associated core"/>
    <property type="match status" value="1"/>
</dbReference>
<feature type="domain" description="DUF1023" evidence="1">
    <location>
        <begin position="201"/>
        <end position="268"/>
    </location>
</feature>
<reference evidence="2 3" key="1">
    <citation type="submission" date="2019-08" db="EMBL/GenBank/DDBJ databases">
        <title>Draft genome analysis of Rheinheimera tangshanensis isolated from the roots of fresh rice plants (Oryza sativa).</title>
        <authorList>
            <person name="Yu Q."/>
            <person name="Qi Y."/>
            <person name="Zhang H."/>
            <person name="Pu J."/>
        </authorList>
    </citation>
    <scope>NUCLEOTIDE SEQUENCE [LARGE SCALE GENOMIC DNA]</scope>
    <source>
        <strain evidence="2 3">JA3-B52</strain>
    </source>
</reference>
<comment type="caution">
    <text evidence="2">The sequence shown here is derived from an EMBL/GenBank/DDBJ whole genome shotgun (WGS) entry which is preliminary data.</text>
</comment>
<feature type="non-terminal residue" evidence="2">
    <location>
        <position position="1"/>
    </location>
</feature>
<dbReference type="Proteomes" id="UP000321814">
    <property type="component" value="Unassembled WGS sequence"/>
</dbReference>
<dbReference type="InterPro" id="IPR010427">
    <property type="entry name" value="DUF1023"/>
</dbReference>
<gene>
    <name evidence="2" type="ORF">FU839_18670</name>
</gene>
<dbReference type="RefSeq" id="WP_147905575.1">
    <property type="nucleotide sequence ID" value="NZ_VRLR01000031.1"/>
</dbReference>
<dbReference type="Pfam" id="PF06259">
    <property type="entry name" value="Abhydrolase_8"/>
    <property type="match status" value="1"/>
</dbReference>
<evidence type="ECO:0000313" key="2">
    <source>
        <dbReference type="EMBL" id="TXK76932.1"/>
    </source>
</evidence>
<proteinExistence type="predicted"/>
<accession>A0A5C8LN36</accession>
<evidence type="ECO:0000313" key="3">
    <source>
        <dbReference type="Proteomes" id="UP000321814"/>
    </source>
</evidence>
<protein>
    <recommendedName>
        <fullName evidence="1">DUF1023 domain-containing protein</fullName>
    </recommendedName>
</protein>
<keyword evidence="3" id="KW-1185">Reference proteome</keyword>
<dbReference type="EMBL" id="VRLR01000031">
    <property type="protein sequence ID" value="TXK76932.1"/>
    <property type="molecule type" value="Genomic_DNA"/>
</dbReference>
<sequence>HLDEVELIHMNGRAYDYNLGRFLSVDPIIQSPGNSQSLNPYSYIMNNPLAGTDPTGYCAAETGTRIKSCVKVDVKDSDTGKTLGSTSLNSRSSHFASDVSSFAAGKLGNGAQITGVSASFSNGSTTDLMGQSNGSGAVDQLGAAEGKKTHDGTYFFGGAGMDGNYIDGMVSAFGEAGISDVHAVNRDEWSGTTAADALLGVLALNEEVDVSDKLATMREKFQGQGDGKGQLNLVGYSYGSLVAAHVAMTRTLLGGTVDNLVLIGSPITSSFLATLRDNPGIRNVIVRDLAAQGDPIRAGMSGFRVVTSAPQLFYQQVTGTGHFYYADGGADGQSRRRDLARDLYNAGLR</sequence>
<evidence type="ECO:0000259" key="1">
    <source>
        <dbReference type="Pfam" id="PF06259"/>
    </source>
</evidence>
<dbReference type="OrthoDB" id="5769823at2"/>
<dbReference type="AlphaFoldDB" id="A0A5C8LN36"/>
<dbReference type="NCBIfam" id="TIGR03696">
    <property type="entry name" value="Rhs_assc_core"/>
    <property type="match status" value="1"/>
</dbReference>
<dbReference type="InterPro" id="IPR022385">
    <property type="entry name" value="Rhs_assc_core"/>
</dbReference>
<dbReference type="SUPFAM" id="SSF53474">
    <property type="entry name" value="alpha/beta-Hydrolases"/>
    <property type="match status" value="1"/>
</dbReference>
<dbReference type="Gene3D" id="3.40.50.1820">
    <property type="entry name" value="alpha/beta hydrolase"/>
    <property type="match status" value="1"/>
</dbReference>